<comment type="caution">
    <text evidence="2">The sequence shown here is derived from an EMBL/GenBank/DDBJ whole genome shotgun (WGS) entry which is preliminary data.</text>
</comment>
<dbReference type="AlphaFoldDB" id="A0A2P8CZK2"/>
<reference evidence="2 3" key="1">
    <citation type="submission" date="2018-03" db="EMBL/GenBank/DDBJ databases">
        <title>Genomic Encyclopedia of Type Strains, Phase III (KMG-III): the genomes of soil and plant-associated and newly described type strains.</title>
        <authorList>
            <person name="Whitman W."/>
        </authorList>
    </citation>
    <scope>NUCLEOTIDE SEQUENCE [LARGE SCALE GENOMIC DNA]</scope>
    <source>
        <strain evidence="2 3">CGMCC 1.12700</strain>
    </source>
</reference>
<dbReference type="OrthoDB" id="2082473at2"/>
<keyword evidence="3" id="KW-1185">Reference proteome</keyword>
<accession>A0A2P8CZK2</accession>
<evidence type="ECO:0000313" key="2">
    <source>
        <dbReference type="EMBL" id="PSK90399.1"/>
    </source>
</evidence>
<keyword evidence="1" id="KW-0732">Signal</keyword>
<feature type="signal peptide" evidence="1">
    <location>
        <begin position="1"/>
        <end position="24"/>
    </location>
</feature>
<name>A0A2P8CZK2_9BACT</name>
<evidence type="ECO:0000256" key="1">
    <source>
        <dbReference type="SAM" id="SignalP"/>
    </source>
</evidence>
<dbReference type="Proteomes" id="UP000240572">
    <property type="component" value="Unassembled WGS sequence"/>
</dbReference>
<proteinExistence type="predicted"/>
<dbReference type="EMBL" id="PYGD01000008">
    <property type="protein sequence ID" value="PSK90399.1"/>
    <property type="molecule type" value="Genomic_DNA"/>
</dbReference>
<organism evidence="2 3">
    <name type="scientific">Taibaiella chishuiensis</name>
    <dbReference type="NCBI Taxonomy" id="1434707"/>
    <lineage>
        <taxon>Bacteria</taxon>
        <taxon>Pseudomonadati</taxon>
        <taxon>Bacteroidota</taxon>
        <taxon>Chitinophagia</taxon>
        <taxon>Chitinophagales</taxon>
        <taxon>Chitinophagaceae</taxon>
        <taxon>Taibaiella</taxon>
    </lineage>
</organism>
<dbReference type="SUPFAM" id="SSF110296">
    <property type="entry name" value="Oligoxyloglucan reducing end-specific cellobiohydrolase"/>
    <property type="match status" value="1"/>
</dbReference>
<sequence length="527" mass="56220">MKRIYLAWLPVLFGILLLSQGTFAQVNWAPVTEPVDGKWSAITYANGQFVAVGSSGDTLKAAMTSPDGFNWTVHPLPGEAYMEAWTSITYGNGLFVAVSTSGSSKQVMTSPDGVNWTLRNTPVTNNWNCVTFANGIFVAVSPYGLPPTQVMTSTDGITWTARSSAAAYYWTAVTYGNGLFVAVSASAVGSKVMTSPDAINWTMANASNPSNWNSVAYGSGTFVAVASGNIMRSTDGINWTQYNFPYNSWRNITYSNGRFMAVASYGNPDDRSISSTDGINWTQHTTPADRQWYGTAYGNHTYVGVAYQGAGAKLMVSTCNSFVTDSVVACDSFRWINNVLYTASNDTAKVHMVSAQGCDSAISLKLTIITRGNTIVTLQDTLKSARDADTYQWVDCANGNSLIPGATTKTFAPGQAGQYALITGTRGCADTTSCVSFTSTPSSLPANPNAFSTLRVSPQPAKDLLHITGLPANSAITLWNSIGGMQARIKVTGNSLSLPVGSWQAGIYILRAEYNGAGITKKIVIVK</sequence>
<gene>
    <name evidence="2" type="ORF">B0I18_108129</name>
</gene>
<feature type="chain" id="PRO_5015172264" evidence="1">
    <location>
        <begin position="25"/>
        <end position="527"/>
    </location>
</feature>
<dbReference type="RefSeq" id="WP_106524275.1">
    <property type="nucleotide sequence ID" value="NZ_PYGD01000008.1"/>
</dbReference>
<protein>
    <submittedName>
        <fullName evidence="2">Putative secreted protein (Por secretion system target)</fullName>
    </submittedName>
</protein>
<evidence type="ECO:0000313" key="3">
    <source>
        <dbReference type="Proteomes" id="UP000240572"/>
    </source>
</evidence>